<dbReference type="PANTHER" id="PTHR34296">
    <property type="entry name" value="TRANSCRIPTIONAL ACTIVATOR PROTEIN MED"/>
    <property type="match status" value="1"/>
</dbReference>
<proteinExistence type="predicted"/>
<dbReference type="Proteomes" id="UP001205063">
    <property type="component" value="Unassembled WGS sequence"/>
</dbReference>
<evidence type="ECO:0000256" key="2">
    <source>
        <dbReference type="ARBA" id="ARBA00022475"/>
    </source>
</evidence>
<sequence length="362" mass="39038">MKKTIASLLALTLAAGALLAGCGDQKGAGGDTSEKSDLRNVAFITGALGDKSFADLAWAGVKKAGEDYGIEAKAVEYGTDKAKIAPTLLDTAENYDIVVFTGNEVIETLEQYYQDYPNTKFIGFDIDPDYELHMENVFAITYMQHQGEFLAGALAQKMSNTGTIGCVLGNDSTGINDFLVGYIQGSTYANPEGKVASSYVGGYTDTAKAKELALVQISQSGADVLHQVAGGAGLGLFSACQERKVWGIGVDADQREFFVDSKPEIADVILTSMTKRNDTSLYKTIGETIKGETPYGTKVKWGVKEGATVLAENDYYQKQVPQETRDYIDGLEEKISSGELKVQTAYGMEQSAFVQMRDRVKP</sequence>
<evidence type="ECO:0000313" key="8">
    <source>
        <dbReference type="EMBL" id="MCQ4948185.1"/>
    </source>
</evidence>
<keyword evidence="5" id="KW-0449">Lipoprotein</keyword>
<keyword evidence="4" id="KW-0472">Membrane</keyword>
<gene>
    <name evidence="8" type="ORF">NE646_00670</name>
</gene>
<keyword evidence="2" id="KW-1003">Cell membrane</keyword>
<reference evidence="8" key="1">
    <citation type="submission" date="2022-06" db="EMBL/GenBank/DDBJ databases">
        <title>Isolation of gut microbiota from human fecal samples.</title>
        <authorList>
            <person name="Pamer E.G."/>
            <person name="Barat B."/>
            <person name="Waligurski E."/>
            <person name="Medina S."/>
            <person name="Paddock L."/>
            <person name="Mostad J."/>
        </authorList>
    </citation>
    <scope>NUCLEOTIDE SEQUENCE</scope>
    <source>
        <strain evidence="8">DFI.7.96</strain>
    </source>
</reference>
<dbReference type="GO" id="GO:0005886">
    <property type="term" value="C:plasma membrane"/>
    <property type="evidence" value="ECO:0007669"/>
    <property type="project" value="UniProtKB-SubCell"/>
</dbReference>
<dbReference type="AlphaFoldDB" id="A0AAW5KD86"/>
<comment type="subcellular location">
    <subcellularLocation>
        <location evidence="1">Cell membrane</location>
    </subcellularLocation>
</comment>
<name>A0AAW5KD86_9FIRM</name>
<dbReference type="Pfam" id="PF02608">
    <property type="entry name" value="Bmp"/>
    <property type="match status" value="1"/>
</dbReference>
<keyword evidence="3 6" id="KW-0732">Signal</keyword>
<evidence type="ECO:0000256" key="1">
    <source>
        <dbReference type="ARBA" id="ARBA00004236"/>
    </source>
</evidence>
<dbReference type="InterPro" id="IPR003760">
    <property type="entry name" value="PnrA-like"/>
</dbReference>
<comment type="caution">
    <text evidence="8">The sequence shown here is derived from an EMBL/GenBank/DDBJ whole genome shotgun (WGS) entry which is preliminary data.</text>
</comment>
<dbReference type="EMBL" id="JANGAB010000001">
    <property type="protein sequence ID" value="MCQ4948185.1"/>
    <property type="molecule type" value="Genomic_DNA"/>
</dbReference>
<evidence type="ECO:0000259" key="7">
    <source>
        <dbReference type="Pfam" id="PF02608"/>
    </source>
</evidence>
<evidence type="ECO:0000256" key="6">
    <source>
        <dbReference type="SAM" id="SignalP"/>
    </source>
</evidence>
<evidence type="ECO:0000256" key="3">
    <source>
        <dbReference type="ARBA" id="ARBA00022729"/>
    </source>
</evidence>
<dbReference type="Gene3D" id="3.40.50.2300">
    <property type="match status" value="2"/>
</dbReference>
<feature type="chain" id="PRO_5043812112" evidence="6">
    <location>
        <begin position="21"/>
        <end position="362"/>
    </location>
</feature>
<organism evidence="8 9">
    <name type="scientific">Bittarella massiliensis</name>
    <name type="common">ex Durand et al. 2017</name>
    <dbReference type="NCBI Taxonomy" id="1720313"/>
    <lineage>
        <taxon>Bacteria</taxon>
        <taxon>Bacillati</taxon>
        <taxon>Bacillota</taxon>
        <taxon>Clostridia</taxon>
        <taxon>Eubacteriales</taxon>
        <taxon>Oscillospiraceae</taxon>
        <taxon>Bittarella (ex Durand et al. 2017)</taxon>
    </lineage>
</organism>
<evidence type="ECO:0000256" key="4">
    <source>
        <dbReference type="ARBA" id="ARBA00023136"/>
    </source>
</evidence>
<feature type="domain" description="ABC transporter substrate-binding protein PnrA-like" evidence="7">
    <location>
        <begin position="42"/>
        <end position="343"/>
    </location>
</feature>
<protein>
    <submittedName>
        <fullName evidence="8">BMP family ABC transporter substrate-binding protein</fullName>
    </submittedName>
</protein>
<dbReference type="CDD" id="cd19964">
    <property type="entry name" value="PBP1_BMP-like"/>
    <property type="match status" value="1"/>
</dbReference>
<dbReference type="PROSITE" id="PS51257">
    <property type="entry name" value="PROKAR_LIPOPROTEIN"/>
    <property type="match status" value="1"/>
</dbReference>
<accession>A0AAW5KD86</accession>
<dbReference type="PANTHER" id="PTHR34296:SF2">
    <property type="entry name" value="ABC TRANSPORTER GUANOSINE-BINDING PROTEIN NUPN"/>
    <property type="match status" value="1"/>
</dbReference>
<dbReference type="InterPro" id="IPR050957">
    <property type="entry name" value="BMP_lipoprotein"/>
</dbReference>
<feature type="signal peptide" evidence="6">
    <location>
        <begin position="1"/>
        <end position="20"/>
    </location>
</feature>
<evidence type="ECO:0000256" key="5">
    <source>
        <dbReference type="ARBA" id="ARBA00023288"/>
    </source>
</evidence>
<dbReference type="RefSeq" id="WP_256135136.1">
    <property type="nucleotide sequence ID" value="NZ_JANGAB010000001.1"/>
</dbReference>
<evidence type="ECO:0000313" key="9">
    <source>
        <dbReference type="Proteomes" id="UP001205063"/>
    </source>
</evidence>